<evidence type="ECO:0000313" key="1">
    <source>
        <dbReference type="EMBL" id="SVC95393.1"/>
    </source>
</evidence>
<dbReference type="EMBL" id="UINC01120730">
    <property type="protein sequence ID" value="SVC95393.1"/>
    <property type="molecule type" value="Genomic_DNA"/>
</dbReference>
<reference evidence="1" key="1">
    <citation type="submission" date="2018-05" db="EMBL/GenBank/DDBJ databases">
        <authorList>
            <person name="Lanie J.A."/>
            <person name="Ng W.-L."/>
            <person name="Kazmierczak K.M."/>
            <person name="Andrzejewski T.M."/>
            <person name="Davidsen T.M."/>
            <person name="Wayne K.J."/>
            <person name="Tettelin H."/>
            <person name="Glass J.I."/>
            <person name="Rusch D."/>
            <person name="Podicherti R."/>
            <person name="Tsui H.-C.T."/>
            <person name="Winkler M.E."/>
        </authorList>
    </citation>
    <scope>NUCLEOTIDE SEQUENCE</scope>
</reference>
<name>A0A382RCG1_9ZZZZ</name>
<accession>A0A382RCG1</accession>
<sequence length="63" mass="6718">MVKRCLVYIGCLLSIPIGAVEAQPVEDQINEALLASPDALRDGATVIVRDTQGIPTIIRQGTN</sequence>
<gene>
    <name evidence="1" type="ORF">METZ01_LOCUS348247</name>
</gene>
<proteinExistence type="predicted"/>
<dbReference type="AlphaFoldDB" id="A0A382RCG1"/>
<protein>
    <submittedName>
        <fullName evidence="1">Uncharacterized protein</fullName>
    </submittedName>
</protein>
<feature type="non-terminal residue" evidence="1">
    <location>
        <position position="63"/>
    </location>
</feature>
<organism evidence="1">
    <name type="scientific">marine metagenome</name>
    <dbReference type="NCBI Taxonomy" id="408172"/>
    <lineage>
        <taxon>unclassified sequences</taxon>
        <taxon>metagenomes</taxon>
        <taxon>ecological metagenomes</taxon>
    </lineage>
</organism>